<sequence length="98" mass="11190">MNSRRDTSMETTVNHLVVRAEHAVAAYRNGGSLDELAWRLEDVIQALSKVDFAKAQKLITQSWGDIEIINATALHRNTPYDRQEIEELIEEYFSILTA</sequence>
<reference evidence="1 2" key="1">
    <citation type="submission" date="2017-01" db="EMBL/GenBank/DDBJ databases">
        <authorList>
            <person name="Mah S.A."/>
            <person name="Swanson W.J."/>
            <person name="Moy G.W."/>
            <person name="Vacquier V.D."/>
        </authorList>
    </citation>
    <scope>NUCLEOTIDE SEQUENCE [LARGE SCALE GENOMIC DNA]</scope>
    <source>
        <strain evidence="1 2">CPCC 203464</strain>
    </source>
</reference>
<name>A0A1N7FCS4_9NOCA</name>
<keyword evidence="2" id="KW-1185">Reference proteome</keyword>
<protein>
    <submittedName>
        <fullName evidence="1">Uncharacterized protein</fullName>
    </submittedName>
</protein>
<dbReference type="Proteomes" id="UP000186218">
    <property type="component" value="Unassembled WGS sequence"/>
</dbReference>
<evidence type="ECO:0000313" key="2">
    <source>
        <dbReference type="Proteomes" id="UP000186218"/>
    </source>
</evidence>
<dbReference type="AlphaFoldDB" id="A0A1N7FCS4"/>
<accession>A0A1N7FCS4</accession>
<proteinExistence type="predicted"/>
<dbReference type="RefSeq" id="WP_143690286.1">
    <property type="nucleotide sequence ID" value="NZ_FTNT01000005.1"/>
</dbReference>
<gene>
    <name evidence="1" type="ORF">SAMN05445060_1930</name>
</gene>
<dbReference type="EMBL" id="FTNT01000005">
    <property type="protein sequence ID" value="SIR98026.1"/>
    <property type="molecule type" value="Genomic_DNA"/>
</dbReference>
<organism evidence="1 2">
    <name type="scientific">Williamsia sterculiae</name>
    <dbReference type="NCBI Taxonomy" id="1344003"/>
    <lineage>
        <taxon>Bacteria</taxon>
        <taxon>Bacillati</taxon>
        <taxon>Actinomycetota</taxon>
        <taxon>Actinomycetes</taxon>
        <taxon>Mycobacteriales</taxon>
        <taxon>Nocardiaceae</taxon>
        <taxon>Williamsia</taxon>
    </lineage>
</organism>
<evidence type="ECO:0000313" key="1">
    <source>
        <dbReference type="EMBL" id="SIR98026.1"/>
    </source>
</evidence>
<dbReference type="STRING" id="1344003.SAMN05445060_1930"/>